<evidence type="ECO:0000256" key="1">
    <source>
        <dbReference type="SAM" id="Phobius"/>
    </source>
</evidence>
<keyword evidence="1" id="KW-0472">Membrane</keyword>
<keyword evidence="1" id="KW-0812">Transmembrane</keyword>
<gene>
    <name evidence="2" type="ORF">NCTC11343_02413</name>
</gene>
<evidence type="ECO:0000313" key="2">
    <source>
        <dbReference type="EMBL" id="SPZ85849.1"/>
    </source>
</evidence>
<evidence type="ECO:0000313" key="3">
    <source>
        <dbReference type="Proteomes" id="UP000251241"/>
    </source>
</evidence>
<accession>A0A2X2KUU7</accession>
<sequence length="43" mass="5160">MALNTNGLNDQLFRINFKQTFDLLFVAIFFYLSLRYDMFEEGC</sequence>
<proteinExistence type="predicted"/>
<keyword evidence="1" id="KW-1133">Transmembrane helix</keyword>
<protein>
    <submittedName>
        <fullName evidence="2">Uncharacterized protein</fullName>
    </submittedName>
</protein>
<organism evidence="2 3">
    <name type="scientific">Sphingobacterium multivorum</name>
    <dbReference type="NCBI Taxonomy" id="28454"/>
    <lineage>
        <taxon>Bacteria</taxon>
        <taxon>Pseudomonadati</taxon>
        <taxon>Bacteroidota</taxon>
        <taxon>Sphingobacteriia</taxon>
        <taxon>Sphingobacteriales</taxon>
        <taxon>Sphingobacteriaceae</taxon>
        <taxon>Sphingobacterium</taxon>
    </lineage>
</organism>
<dbReference type="EMBL" id="UAUU01000008">
    <property type="protein sequence ID" value="SPZ85849.1"/>
    <property type="molecule type" value="Genomic_DNA"/>
</dbReference>
<feature type="transmembrane region" description="Helical" evidence="1">
    <location>
        <begin position="21"/>
        <end position="39"/>
    </location>
</feature>
<name>A0A2X2KUU7_SPHMU</name>
<dbReference type="Proteomes" id="UP000251241">
    <property type="component" value="Unassembled WGS sequence"/>
</dbReference>
<reference evidence="2 3" key="1">
    <citation type="submission" date="2018-06" db="EMBL/GenBank/DDBJ databases">
        <authorList>
            <consortium name="Pathogen Informatics"/>
            <person name="Doyle S."/>
        </authorList>
    </citation>
    <scope>NUCLEOTIDE SEQUENCE [LARGE SCALE GENOMIC DNA]</scope>
    <source>
        <strain evidence="2 3">NCTC11343</strain>
    </source>
</reference>
<dbReference type="AlphaFoldDB" id="A0A2X2KUU7"/>